<name>A0ABN2HIH2_9ACTN</name>
<comment type="similarity">
    <text evidence="1">Belongs to the peptidase S33 family.</text>
</comment>
<organism evidence="5 6">
    <name type="scientific">Fodinicola feengrottensis</name>
    <dbReference type="NCBI Taxonomy" id="435914"/>
    <lineage>
        <taxon>Bacteria</taxon>
        <taxon>Bacillati</taxon>
        <taxon>Actinomycetota</taxon>
        <taxon>Actinomycetes</taxon>
        <taxon>Mycobacteriales</taxon>
        <taxon>Fodinicola</taxon>
    </lineage>
</organism>
<dbReference type="InterPro" id="IPR010497">
    <property type="entry name" value="Epoxide_hydro_N"/>
</dbReference>
<protein>
    <submittedName>
        <fullName evidence="5">Epoxide hydrolase</fullName>
    </submittedName>
</protein>
<dbReference type="InterPro" id="IPR029058">
    <property type="entry name" value="AB_hydrolase_fold"/>
</dbReference>
<keyword evidence="6" id="KW-1185">Reference proteome</keyword>
<gene>
    <name evidence="5" type="ORF">GCM10009765_42460</name>
</gene>
<dbReference type="EMBL" id="BAAANY010000015">
    <property type="protein sequence ID" value="GAA1688511.1"/>
    <property type="molecule type" value="Genomic_DNA"/>
</dbReference>
<dbReference type="RefSeq" id="WP_163569505.1">
    <property type="nucleotide sequence ID" value="NZ_BAAANY010000015.1"/>
</dbReference>
<evidence type="ECO:0000256" key="1">
    <source>
        <dbReference type="ARBA" id="ARBA00010088"/>
    </source>
</evidence>
<accession>A0ABN2HIH2</accession>
<keyword evidence="3 5" id="KW-0378">Hydrolase</keyword>
<evidence type="ECO:0000256" key="2">
    <source>
        <dbReference type="ARBA" id="ARBA00022797"/>
    </source>
</evidence>
<evidence type="ECO:0000259" key="4">
    <source>
        <dbReference type="Pfam" id="PF06441"/>
    </source>
</evidence>
<dbReference type="InterPro" id="IPR000639">
    <property type="entry name" value="Epox_hydrolase-like"/>
</dbReference>
<dbReference type="Gene3D" id="3.40.50.1820">
    <property type="entry name" value="alpha/beta hydrolase"/>
    <property type="match status" value="1"/>
</dbReference>
<evidence type="ECO:0000256" key="3">
    <source>
        <dbReference type="ARBA" id="ARBA00022801"/>
    </source>
</evidence>
<evidence type="ECO:0000313" key="5">
    <source>
        <dbReference type="EMBL" id="GAA1688511.1"/>
    </source>
</evidence>
<dbReference type="InterPro" id="IPR016292">
    <property type="entry name" value="Epoxide_hydrolase"/>
</dbReference>
<sequence length="373" mass="41629">MSDDIRPYELHVPQERLDDLRDRLDRTRWPDQPREAADDGLPLDYVKDLVERWRVSYDWREKEAEINKFPQFTTEIDGTTVHFLHVRSVEPDALPLILTHGWPGSFLEFLDVIGPLTDPRSDGGDPADAFHLVIPSLPGYGPAGPLPDRGWTVERIARTWVTLMSRLGYHRYGAQGGDWGSPISRVVGHLAPAEVVGVHLNYLPTVPTGDQAGFSLLDAERVAAVRKFLANPSGHTVQQATRPQTLSYALVDSPVGQLAWLADKMVSWADPTTPIDVDRILTNVSLYWLTGTGASSSRLHFDNTGIRGLPIPCPVPIGVAVFPRDLVPSIRPLAERSYKIARWTEFDRGGHFAALEVPDLLTADIRAFFRDLR</sequence>
<feature type="domain" description="Epoxide hydrolase N-terminal" evidence="4">
    <location>
        <begin position="5"/>
        <end position="109"/>
    </location>
</feature>
<evidence type="ECO:0000313" key="6">
    <source>
        <dbReference type="Proteomes" id="UP001500618"/>
    </source>
</evidence>
<comment type="caution">
    <text evidence="5">The sequence shown here is derived from an EMBL/GenBank/DDBJ whole genome shotgun (WGS) entry which is preliminary data.</text>
</comment>
<dbReference type="PANTHER" id="PTHR21661:SF35">
    <property type="entry name" value="EPOXIDE HYDROLASE"/>
    <property type="match status" value="1"/>
</dbReference>
<dbReference type="PANTHER" id="PTHR21661">
    <property type="entry name" value="EPOXIDE HYDROLASE 1-RELATED"/>
    <property type="match status" value="1"/>
</dbReference>
<dbReference type="Proteomes" id="UP001500618">
    <property type="component" value="Unassembled WGS sequence"/>
</dbReference>
<dbReference type="PRINTS" id="PR00412">
    <property type="entry name" value="EPOXHYDRLASE"/>
</dbReference>
<keyword evidence="2" id="KW-0058">Aromatic hydrocarbons catabolism</keyword>
<reference evidence="5 6" key="1">
    <citation type="journal article" date="2019" name="Int. J. Syst. Evol. Microbiol.">
        <title>The Global Catalogue of Microorganisms (GCM) 10K type strain sequencing project: providing services to taxonomists for standard genome sequencing and annotation.</title>
        <authorList>
            <consortium name="The Broad Institute Genomics Platform"/>
            <consortium name="The Broad Institute Genome Sequencing Center for Infectious Disease"/>
            <person name="Wu L."/>
            <person name="Ma J."/>
        </authorList>
    </citation>
    <scope>NUCLEOTIDE SEQUENCE [LARGE SCALE GENOMIC DNA]</scope>
    <source>
        <strain evidence="5 6">JCM 14718</strain>
    </source>
</reference>
<proteinExistence type="inferred from homology"/>
<dbReference type="GO" id="GO:0016787">
    <property type="term" value="F:hydrolase activity"/>
    <property type="evidence" value="ECO:0007669"/>
    <property type="project" value="UniProtKB-KW"/>
</dbReference>
<dbReference type="SUPFAM" id="SSF53474">
    <property type="entry name" value="alpha/beta-Hydrolases"/>
    <property type="match status" value="1"/>
</dbReference>
<dbReference type="PIRSF" id="PIRSF001112">
    <property type="entry name" value="Epoxide_hydrolase"/>
    <property type="match status" value="1"/>
</dbReference>
<dbReference type="Pfam" id="PF06441">
    <property type="entry name" value="EHN"/>
    <property type="match status" value="1"/>
</dbReference>